<dbReference type="InterPro" id="IPR052158">
    <property type="entry name" value="INH-QAR"/>
</dbReference>
<dbReference type="SMART" id="SM00342">
    <property type="entry name" value="HTH_ARAC"/>
    <property type="match status" value="1"/>
</dbReference>
<dbReference type="GO" id="GO:0003700">
    <property type="term" value="F:DNA-binding transcription factor activity"/>
    <property type="evidence" value="ECO:0007669"/>
    <property type="project" value="InterPro"/>
</dbReference>
<dbReference type="GO" id="GO:0043565">
    <property type="term" value="F:sequence-specific DNA binding"/>
    <property type="evidence" value="ECO:0007669"/>
    <property type="project" value="InterPro"/>
</dbReference>
<accession>A0A2I8EUY6</accession>
<dbReference type="OrthoDB" id="9803764at2"/>
<name>A0A2I8EUY6_9BURK</name>
<protein>
    <submittedName>
        <fullName evidence="2">AraC family transcriptional regulator</fullName>
    </submittedName>
</protein>
<dbReference type="InterPro" id="IPR029062">
    <property type="entry name" value="Class_I_gatase-like"/>
</dbReference>
<dbReference type="KEGG" id="pter:C2L65_27765"/>
<feature type="domain" description="HTH araC/xylS-type" evidence="1">
    <location>
        <begin position="221"/>
        <end position="319"/>
    </location>
</feature>
<dbReference type="Proteomes" id="UP000243502">
    <property type="component" value="Chromosome 2"/>
</dbReference>
<dbReference type="PANTHER" id="PTHR43130:SF11">
    <property type="entry name" value="TRANSCRIPTIONAL REGULATORY PROTEIN"/>
    <property type="match status" value="1"/>
</dbReference>
<dbReference type="PROSITE" id="PS01124">
    <property type="entry name" value="HTH_ARAC_FAMILY_2"/>
    <property type="match status" value="1"/>
</dbReference>
<gene>
    <name evidence="2" type="ORF">C2L65_27765</name>
</gene>
<dbReference type="EMBL" id="CP026112">
    <property type="protein sequence ID" value="AUT63329.1"/>
    <property type="molecule type" value="Genomic_DNA"/>
</dbReference>
<evidence type="ECO:0000313" key="3">
    <source>
        <dbReference type="Proteomes" id="UP000243502"/>
    </source>
</evidence>
<dbReference type="InterPro" id="IPR018060">
    <property type="entry name" value="HTH_AraC"/>
</dbReference>
<dbReference type="SUPFAM" id="SSF52317">
    <property type="entry name" value="Class I glutamine amidotransferase-like"/>
    <property type="match status" value="1"/>
</dbReference>
<evidence type="ECO:0000259" key="1">
    <source>
        <dbReference type="PROSITE" id="PS01124"/>
    </source>
</evidence>
<sequence>MDIHVIAINGVADFGLSAIVDTLNYANQLAPMLDPSPAPLNVTMVGVRRRVRTANGLIVPVQSIDRQSRPDAIVTPALGPVTPDAIEAALEQPELRDIKAAMVAKANDEVWIGAACTATLLLAETGLLNGHTATTSWWLAPLFRRRYPQVSLDDSRMLIVSAPFVTAGAALAHVDLALGLVRRRSPALAALTARYLLVDSRASQAAYAIPDHLAHADPLVERFERWARRNLSKGFNLADAAAAVGTSERTLARRLQSTLGKTPLGFFQDLRVEHAVHLLQTSHESVDRVAEQVGYADGVTLRGLLRRKLGRSVRDLRAML</sequence>
<dbReference type="Gene3D" id="3.40.50.880">
    <property type="match status" value="1"/>
</dbReference>
<reference evidence="2 3" key="1">
    <citation type="submission" date="2018-01" db="EMBL/GenBank/DDBJ databases">
        <title>Species boundaries and ecological features among Paraburkholderia terrae DSMZ17804T, P. hospita DSMZ17164T and P. caribensis DSMZ13236T.</title>
        <authorList>
            <person name="Pratama A.A."/>
        </authorList>
    </citation>
    <scope>NUCLEOTIDE SEQUENCE [LARGE SCALE GENOMIC DNA]</scope>
    <source>
        <strain evidence="2 3">DSM 17804</strain>
    </source>
</reference>
<proteinExistence type="predicted"/>
<dbReference type="RefSeq" id="WP_042309824.1">
    <property type="nucleotide sequence ID" value="NZ_CP026112.1"/>
</dbReference>
<evidence type="ECO:0000313" key="2">
    <source>
        <dbReference type="EMBL" id="AUT63329.1"/>
    </source>
</evidence>
<dbReference type="Pfam" id="PF12833">
    <property type="entry name" value="HTH_18"/>
    <property type="match status" value="1"/>
</dbReference>
<dbReference type="Gene3D" id="1.10.10.60">
    <property type="entry name" value="Homeodomain-like"/>
    <property type="match status" value="1"/>
</dbReference>
<dbReference type="PANTHER" id="PTHR43130">
    <property type="entry name" value="ARAC-FAMILY TRANSCRIPTIONAL REGULATOR"/>
    <property type="match status" value="1"/>
</dbReference>
<organism evidence="2 3">
    <name type="scientific">Paraburkholderia terrae</name>
    <dbReference type="NCBI Taxonomy" id="311230"/>
    <lineage>
        <taxon>Bacteria</taxon>
        <taxon>Pseudomonadati</taxon>
        <taxon>Pseudomonadota</taxon>
        <taxon>Betaproteobacteria</taxon>
        <taxon>Burkholderiales</taxon>
        <taxon>Burkholderiaceae</taxon>
        <taxon>Paraburkholderia</taxon>
    </lineage>
</organism>
<dbReference type="AlphaFoldDB" id="A0A2I8EUY6"/>